<gene>
    <name evidence="2" type="ORF">HF086_006942</name>
</gene>
<proteinExistence type="predicted"/>
<organism evidence="2 3">
    <name type="scientific">Spodoptera exigua</name>
    <name type="common">Beet armyworm</name>
    <name type="synonym">Noctua fulgens</name>
    <dbReference type="NCBI Taxonomy" id="7107"/>
    <lineage>
        <taxon>Eukaryota</taxon>
        <taxon>Metazoa</taxon>
        <taxon>Ecdysozoa</taxon>
        <taxon>Arthropoda</taxon>
        <taxon>Hexapoda</taxon>
        <taxon>Insecta</taxon>
        <taxon>Pterygota</taxon>
        <taxon>Neoptera</taxon>
        <taxon>Endopterygota</taxon>
        <taxon>Lepidoptera</taxon>
        <taxon>Glossata</taxon>
        <taxon>Ditrysia</taxon>
        <taxon>Noctuoidea</taxon>
        <taxon>Noctuidae</taxon>
        <taxon>Amphipyrinae</taxon>
        <taxon>Spodoptera</taxon>
    </lineage>
</organism>
<comment type="caution">
    <text evidence="2">The sequence shown here is derived from an EMBL/GenBank/DDBJ whole genome shotgun (WGS) entry which is preliminary data.</text>
</comment>
<feature type="compositionally biased region" description="Basic and acidic residues" evidence="1">
    <location>
        <begin position="366"/>
        <end position="375"/>
    </location>
</feature>
<feature type="non-terminal residue" evidence="2">
    <location>
        <position position="1"/>
    </location>
</feature>
<dbReference type="Proteomes" id="UP000814243">
    <property type="component" value="Unassembled WGS sequence"/>
</dbReference>
<feature type="region of interest" description="Disordered" evidence="1">
    <location>
        <begin position="345"/>
        <end position="383"/>
    </location>
</feature>
<accession>A0A922MIH3</accession>
<name>A0A922MIH3_SPOEX</name>
<evidence type="ECO:0000313" key="3">
    <source>
        <dbReference type="Proteomes" id="UP000814243"/>
    </source>
</evidence>
<evidence type="ECO:0000313" key="2">
    <source>
        <dbReference type="EMBL" id="KAH9637298.1"/>
    </source>
</evidence>
<dbReference type="EMBL" id="JACEFF010000448">
    <property type="protein sequence ID" value="KAH9637298.1"/>
    <property type="molecule type" value="Genomic_DNA"/>
</dbReference>
<dbReference type="AlphaFoldDB" id="A0A922MIH3"/>
<feature type="compositionally biased region" description="Basic residues" evidence="1">
    <location>
        <begin position="352"/>
        <end position="361"/>
    </location>
</feature>
<reference evidence="2" key="1">
    <citation type="journal article" date="2021" name="G3 (Bethesda)">
        <title>Genome and transcriptome analysis of the beet armyworm Spodoptera exigua reveals targets for pest control. .</title>
        <authorList>
            <person name="Simon S."/>
            <person name="Breeschoten T."/>
            <person name="Jansen H.J."/>
            <person name="Dirks R.P."/>
            <person name="Schranz M.E."/>
            <person name="Ros V.I.D."/>
        </authorList>
    </citation>
    <scope>NUCLEOTIDE SEQUENCE</scope>
    <source>
        <strain evidence="2">TB_SE_WUR_2020</strain>
    </source>
</reference>
<protein>
    <submittedName>
        <fullName evidence="2">Uncharacterized protein</fullName>
    </submittedName>
</protein>
<evidence type="ECO:0000256" key="1">
    <source>
        <dbReference type="SAM" id="MobiDB-lite"/>
    </source>
</evidence>
<sequence length="383" mass="42632">ITGVKIKLEIKAEKVQVLYSKNKISLTALNDFTLCDKILQNVYKPPCWNKPLQSPADRINTMFHIKTITKLKFLIIALSLEEIKCSIDGTFSIPRRNETKAGEDPCNPLYWYPKPIPEFCNYRNMPTPPPSDGSDKPVPVPIPVPLPPPIPIPVPVLPPPVVHPTVPSDPLPPIAVPHPIMPLPIPLPFGIPLAPTNPMVPVAGIPLPPPQMAPSPEPCPPPPPYSVPYSPSFGPPYRSPFSPAVQPPLPFAQFYPPMSPYPAAYPSPYPAPYPQPYAAPYAAPYPAPYPMPPHKGIGMVPGIPGLVSPDGGVNIMPFSDAYSDMLEMHKQKMIRRRMQKMLEDYELPPWSSRRKTRRHNGNRVSSENKDRENYRFKQSNEVF</sequence>